<reference evidence="1" key="1">
    <citation type="submission" date="2018-10" db="EMBL/GenBank/DDBJ databases">
        <title>Hidden diversity of soil giant viruses.</title>
        <authorList>
            <person name="Schulz F."/>
            <person name="Alteio L."/>
            <person name="Goudeau D."/>
            <person name="Ryan E.M."/>
            <person name="Malmstrom R.R."/>
            <person name="Blanchard J."/>
            <person name="Woyke T."/>
        </authorList>
    </citation>
    <scope>NUCLEOTIDE SEQUENCE</scope>
    <source>
        <strain evidence="1">SMV1</strain>
    </source>
</reference>
<proteinExistence type="predicted"/>
<sequence length="239" mass="27904">MEDIIEYETSWGIESKTDIQPKPVFSPHKILGDDIWYQFQNISREYIINVVDIPIDLSNIINQYIDGWSGCSTQLSNLITNLIDSTDDLCDFGDIIISIIYALNNLNQDNKLKNFPYVRDAIIPYNKIKSDDDLYMLGQYNICESGKRKPFLRSQKTGINHYLEQQIVFEVKPWTTPRSLYAVIIGVIMRWIKYFQVNINFINESRYITGADIVEVLASLEEREYIKIDLRDYTVVYLA</sequence>
<accession>A0A3G5AKB0</accession>
<protein>
    <submittedName>
        <fullName evidence="1">Uncharacterized protein</fullName>
    </submittedName>
</protein>
<organism evidence="1">
    <name type="scientific">Solumvirus sp</name>
    <dbReference type="NCBI Taxonomy" id="2487773"/>
    <lineage>
        <taxon>Viruses</taxon>
        <taxon>Pithoviruses</taxon>
    </lineage>
</organism>
<name>A0A3G5AKB0_9VIRU</name>
<gene>
    <name evidence="1" type="ORF">Solumvirus2_56</name>
</gene>
<dbReference type="EMBL" id="MK072499">
    <property type="protein sequence ID" value="AYV86249.1"/>
    <property type="molecule type" value="Genomic_DNA"/>
</dbReference>
<evidence type="ECO:0000313" key="1">
    <source>
        <dbReference type="EMBL" id="AYV86249.1"/>
    </source>
</evidence>